<comment type="caution">
    <text evidence="8">The sequence shown here is derived from an EMBL/GenBank/DDBJ whole genome shotgun (WGS) entry which is preliminary data.</text>
</comment>
<dbReference type="GO" id="GO:0030203">
    <property type="term" value="P:glycosaminoglycan metabolic process"/>
    <property type="evidence" value="ECO:0007669"/>
    <property type="project" value="TreeGrafter"/>
</dbReference>
<dbReference type="InterPro" id="IPR017853">
    <property type="entry name" value="GH"/>
</dbReference>
<reference evidence="8 9" key="1">
    <citation type="journal article" date="2018" name="Sci. Rep.">
        <title>Comparative analysis of the Pocillopora damicornis genome highlights role of immune system in coral evolution.</title>
        <authorList>
            <person name="Cunning R."/>
            <person name="Bay R.A."/>
            <person name="Gillette P."/>
            <person name="Baker A.C."/>
            <person name="Traylor-Knowles N."/>
        </authorList>
    </citation>
    <scope>NUCLEOTIDE SEQUENCE [LARGE SCALE GENOMIC DNA]</scope>
    <source>
        <strain evidence="8">RSMAS</strain>
        <tissue evidence="8">Whole animal</tissue>
    </source>
</reference>
<dbReference type="PANTHER" id="PTHR22600:SF26">
    <property type="entry name" value="BETA-N-ACETYLHEXOSAMINIDASE"/>
    <property type="match status" value="1"/>
</dbReference>
<dbReference type="AlphaFoldDB" id="A0A3M6V3Q9"/>
<dbReference type="PRINTS" id="PR00738">
    <property type="entry name" value="GLHYDRLASE20"/>
</dbReference>
<evidence type="ECO:0000256" key="2">
    <source>
        <dbReference type="ARBA" id="ARBA00006285"/>
    </source>
</evidence>
<evidence type="ECO:0000256" key="4">
    <source>
        <dbReference type="ARBA" id="ARBA00022729"/>
    </source>
</evidence>
<dbReference type="GO" id="GO:0005975">
    <property type="term" value="P:carbohydrate metabolic process"/>
    <property type="evidence" value="ECO:0007669"/>
    <property type="project" value="InterPro"/>
</dbReference>
<accession>A0A3M6V3Q9</accession>
<dbReference type="PANTHER" id="PTHR22600">
    <property type="entry name" value="BETA-HEXOSAMINIDASE"/>
    <property type="match status" value="1"/>
</dbReference>
<sequence length="531" mass="59922">MFAKNSSYIHLTTFLIMLLVSVLFLSIVGPLCASLKRSSDQLSERIPTPDAVSNTLWPLPASVISSGPPLVISPAFVIQTSSSSGVVKRGITRYLEIILRQIGGNHMQNPSGKSETLSELVLNVRSDEEVLRVDTSYWYMYGLETFTQLIENGNIINSDVTIDDEPRYVHRGLMLDAGRRYFPLELLYNILDGMSSVKLNVLHFHFADFCRFSVESKLYPDLRNNESQFYSQEQVKSLVSYAADRGIRVIPEVESAFHVLGMIGLQNKTKGLYFCNNSIGYIELYNDPEGVTVNTMKGILEEMMTLFPDQYFHLGLDEVITTSVCTMEKTKELEQDLLKFLQQKGKTPYAWQEALLSTAAAVNGTVLQAWKDVSLKTLVDKGFQVVNALMNHFYLNYISNASVSWTDIATGLNPDEQTMLLGGEMAMWTDDYCFVSECFLYKRAKPVAWWMYGPDADSQFTESVSGIIWPRAIVGAGSFWNYQADLKPDSPEFQMRVDSQHKRMIERGILTCPLGCKCDYLSRCGQSYPHP</sequence>
<dbReference type="GO" id="GO:0016020">
    <property type="term" value="C:membrane"/>
    <property type="evidence" value="ECO:0007669"/>
    <property type="project" value="TreeGrafter"/>
</dbReference>
<dbReference type="SUPFAM" id="SSF55545">
    <property type="entry name" value="beta-N-acetylhexosaminidase-like domain"/>
    <property type="match status" value="1"/>
</dbReference>
<gene>
    <name evidence="8" type="ORF">pdam_00001419</name>
</gene>
<keyword evidence="4" id="KW-0732">Signal</keyword>
<dbReference type="SUPFAM" id="SSF51445">
    <property type="entry name" value="(Trans)glycosidases"/>
    <property type="match status" value="1"/>
</dbReference>
<dbReference type="InterPro" id="IPR025705">
    <property type="entry name" value="Beta_hexosaminidase_sua/sub"/>
</dbReference>
<dbReference type="Gene3D" id="3.20.20.80">
    <property type="entry name" value="Glycosidases"/>
    <property type="match status" value="1"/>
</dbReference>
<dbReference type="Proteomes" id="UP000275408">
    <property type="component" value="Unassembled WGS sequence"/>
</dbReference>
<dbReference type="STRING" id="46731.A0A3M6V3Q9"/>
<evidence type="ECO:0000313" key="8">
    <source>
        <dbReference type="EMBL" id="RMX60541.1"/>
    </source>
</evidence>
<evidence type="ECO:0000256" key="5">
    <source>
        <dbReference type="ARBA" id="ARBA00022801"/>
    </source>
</evidence>
<dbReference type="InterPro" id="IPR029018">
    <property type="entry name" value="Hex-like_dom2"/>
</dbReference>
<evidence type="ECO:0000256" key="1">
    <source>
        <dbReference type="ARBA" id="ARBA00001231"/>
    </source>
</evidence>
<evidence type="ECO:0000256" key="6">
    <source>
        <dbReference type="PIRSR" id="PIRSR625705-1"/>
    </source>
</evidence>
<proteinExistence type="inferred from homology"/>
<protein>
    <recommendedName>
        <fullName evidence="3">beta-N-acetylhexosaminidase</fullName>
        <ecNumber evidence="3">3.2.1.52</ecNumber>
    </recommendedName>
</protein>
<comment type="similarity">
    <text evidence="2">Belongs to the glycosyl hydrolase 20 family.</text>
</comment>
<keyword evidence="5" id="KW-0378">Hydrolase</keyword>
<dbReference type="InterPro" id="IPR015883">
    <property type="entry name" value="Glyco_hydro_20_cat"/>
</dbReference>
<dbReference type="EMBL" id="RCHS01000141">
    <property type="protein sequence ID" value="RMX60541.1"/>
    <property type="molecule type" value="Genomic_DNA"/>
</dbReference>
<dbReference type="Pfam" id="PF00728">
    <property type="entry name" value="Glyco_hydro_20"/>
    <property type="match status" value="1"/>
</dbReference>
<comment type="catalytic activity">
    <reaction evidence="1">
        <text>Hydrolysis of terminal non-reducing N-acetyl-D-hexosamine residues in N-acetyl-beta-D-hexosaminides.</text>
        <dbReference type="EC" id="3.2.1.52"/>
    </reaction>
</comment>
<feature type="active site" description="Proton donor" evidence="6">
    <location>
        <position position="318"/>
    </location>
</feature>
<keyword evidence="9" id="KW-1185">Reference proteome</keyword>
<dbReference type="GO" id="GO:0004563">
    <property type="term" value="F:beta-N-acetylhexosaminidase activity"/>
    <property type="evidence" value="ECO:0007669"/>
    <property type="project" value="UniProtKB-EC"/>
</dbReference>
<evidence type="ECO:0000313" key="9">
    <source>
        <dbReference type="Proteomes" id="UP000275408"/>
    </source>
</evidence>
<organism evidence="8 9">
    <name type="scientific">Pocillopora damicornis</name>
    <name type="common">Cauliflower coral</name>
    <name type="synonym">Millepora damicornis</name>
    <dbReference type="NCBI Taxonomy" id="46731"/>
    <lineage>
        <taxon>Eukaryota</taxon>
        <taxon>Metazoa</taxon>
        <taxon>Cnidaria</taxon>
        <taxon>Anthozoa</taxon>
        <taxon>Hexacorallia</taxon>
        <taxon>Scleractinia</taxon>
        <taxon>Astrocoeniina</taxon>
        <taxon>Pocilloporidae</taxon>
        <taxon>Pocillopora</taxon>
    </lineage>
</organism>
<name>A0A3M6V3Q9_POCDA</name>
<evidence type="ECO:0000259" key="7">
    <source>
        <dbReference type="Pfam" id="PF00728"/>
    </source>
</evidence>
<dbReference type="EC" id="3.2.1.52" evidence="3"/>
<dbReference type="OrthoDB" id="428480at2759"/>
<evidence type="ECO:0000256" key="3">
    <source>
        <dbReference type="ARBA" id="ARBA00012663"/>
    </source>
</evidence>
<feature type="domain" description="Glycoside hydrolase family 20 catalytic" evidence="7">
    <location>
        <begin position="168"/>
        <end position="480"/>
    </location>
</feature>